<dbReference type="InterPro" id="IPR011990">
    <property type="entry name" value="TPR-like_helical_dom_sf"/>
</dbReference>
<dbReference type="EMBL" id="MPUH01000046">
    <property type="protein sequence ID" value="OMJ93254.1"/>
    <property type="molecule type" value="Genomic_DNA"/>
</dbReference>
<organism evidence="2 3">
    <name type="scientific">Stentor coeruleus</name>
    <dbReference type="NCBI Taxonomy" id="5963"/>
    <lineage>
        <taxon>Eukaryota</taxon>
        <taxon>Sar</taxon>
        <taxon>Alveolata</taxon>
        <taxon>Ciliophora</taxon>
        <taxon>Postciliodesmatophora</taxon>
        <taxon>Heterotrichea</taxon>
        <taxon>Heterotrichida</taxon>
        <taxon>Stentoridae</taxon>
        <taxon>Stentor</taxon>
    </lineage>
</organism>
<name>A0A1R2CW68_9CILI</name>
<reference evidence="2 3" key="1">
    <citation type="submission" date="2016-11" db="EMBL/GenBank/DDBJ databases">
        <title>The macronuclear genome of Stentor coeruleus: a giant cell with tiny introns.</title>
        <authorList>
            <person name="Slabodnick M."/>
            <person name="Ruby J.G."/>
            <person name="Reiff S.B."/>
            <person name="Swart E.C."/>
            <person name="Gosai S."/>
            <person name="Prabakaran S."/>
            <person name="Witkowska E."/>
            <person name="Larue G.E."/>
            <person name="Fisher S."/>
            <person name="Freeman R.M."/>
            <person name="Gunawardena J."/>
            <person name="Chu W."/>
            <person name="Stover N.A."/>
            <person name="Gregory B.D."/>
            <person name="Nowacki M."/>
            <person name="Derisi J."/>
            <person name="Roy S.W."/>
            <person name="Marshall W.F."/>
            <person name="Sood P."/>
        </authorList>
    </citation>
    <scope>NUCLEOTIDE SEQUENCE [LARGE SCALE GENOMIC DNA]</scope>
    <source>
        <strain evidence="2">WM001</strain>
    </source>
</reference>
<dbReference type="Proteomes" id="UP000187209">
    <property type="component" value="Unassembled WGS sequence"/>
</dbReference>
<proteinExistence type="predicted"/>
<dbReference type="OrthoDB" id="302418at2759"/>
<comment type="caution">
    <text evidence="2">The sequence shown here is derived from an EMBL/GenBank/DDBJ whole genome shotgun (WGS) entry which is preliminary data.</text>
</comment>
<gene>
    <name evidence="2" type="ORF">SteCoe_3834</name>
</gene>
<dbReference type="AlphaFoldDB" id="A0A1R2CW68"/>
<evidence type="ECO:0000313" key="2">
    <source>
        <dbReference type="EMBL" id="OMJ93254.1"/>
    </source>
</evidence>
<evidence type="ECO:0000313" key="3">
    <source>
        <dbReference type="Proteomes" id="UP000187209"/>
    </source>
</evidence>
<feature type="region of interest" description="Disordered" evidence="1">
    <location>
        <begin position="346"/>
        <end position="390"/>
    </location>
</feature>
<protein>
    <submittedName>
        <fullName evidence="2">Uncharacterized protein</fullName>
    </submittedName>
</protein>
<keyword evidence="3" id="KW-1185">Reference proteome</keyword>
<accession>A0A1R2CW68</accession>
<evidence type="ECO:0000256" key="1">
    <source>
        <dbReference type="SAM" id="MobiDB-lite"/>
    </source>
</evidence>
<sequence>MDILSLNKQQREYEFNQNTQLMNSPHLGNGMGELDLHDVNLQQILHSLHEEAIKKINEFSFLEAISDLMHCEEILEAVTAKGELTDIDEVIVLLNNLAMCYQRIGEIDKALAYLDGSLYNFKLFMPKSSLKNEIKMNSIIAKISLQTCAMLSQKGMHKNAYKFAKNSQNYIESSIQAVLRASGKYLSKTKTDNGKKPSSKSKLPSKSSLSLIKVLDNFLTTGKVLINSKIKLKIPDWAMDIAISDIMLIQPLSIQQIKEDLNILEEISPDALTYKLCLLACCHYSMATELNYIKNTSTLCDIGENSVEKEYIEALSILSTFMSKNSKLFIHVHEGYLKNCQKILQDKDDKPKPSSKISMRRQCITPTPPERNKAPQKVRKNSAAYHNSKGRRIQAVSMQYELA</sequence>
<dbReference type="SUPFAM" id="SSF48452">
    <property type="entry name" value="TPR-like"/>
    <property type="match status" value="1"/>
</dbReference>